<feature type="compositionally biased region" description="Basic and acidic residues" evidence="1">
    <location>
        <begin position="355"/>
        <end position="373"/>
    </location>
</feature>
<organism evidence="2 3">
    <name type="scientific">Colletotrichum godetiae</name>
    <dbReference type="NCBI Taxonomy" id="1209918"/>
    <lineage>
        <taxon>Eukaryota</taxon>
        <taxon>Fungi</taxon>
        <taxon>Dikarya</taxon>
        <taxon>Ascomycota</taxon>
        <taxon>Pezizomycotina</taxon>
        <taxon>Sordariomycetes</taxon>
        <taxon>Hypocreomycetidae</taxon>
        <taxon>Glomerellales</taxon>
        <taxon>Glomerellaceae</taxon>
        <taxon>Colletotrichum</taxon>
        <taxon>Colletotrichum acutatum species complex</taxon>
    </lineage>
</organism>
<sequence length="698" mass="77577">MAPLKFAQLQESRGLDLAKPFDKDTRRILEMTVHDLIRKRGQVDSKMTMALERHGQSSDAQYQQDSLLQLSLREKARERRFIRRQTKVLDDRQKLLDMDPSGARARDVDLLKNLLSKLRDEPSTSSEALKHQSKDGDLSFVEWDTENSEDENDDNRNALDDDLSASPLVPNADKDVAVIDSTKKEKRKRDDDTHQSSKKLKNEHGGNDTQPQGEKGQHDGDTKRKKKHKKSKSISLDETKPEKQDEAPKTSSGSNVEHAENTSYGADLAKGQKKKKKSKSATAHLIDHGDEADVGETSFSHQKSEAQNNASSPFTEVKGGKDKKKHKKSHSNAVAEIGKEEQDHSPEVVLTPELFQEKDTPVLTHETKSDKRKEKQKKIKHAEFAHTITVIDDVKEHEQLKVAEASPGSEGAKDPVAFAKHNKSKKERRISDNTIVKESQANAEPDKSVHDATVAEPTIIEGKKKKKLRSKSLSIAEKDEQATMPDKTEGIKSSIDGPQKATSSPGTALKGPTRIHPPLPPATPENRGSFVRTTGHTPYNPFLNLKPHSVQHPGPSFVREKSPKSAGGQVWVLDTTGSRKKQNKSHEDDTKSVTMTIGKVDTPHKVDQGSPTPPPKKDQKKRGRPKKTKEPLIPASPHCAGFAAQTATPRARTSSDLAALLGSPKRAKKLQKVLKEDRAMLEQEKKSWYEAVGLEYKK</sequence>
<feature type="compositionally biased region" description="Polar residues" evidence="1">
    <location>
        <begin position="432"/>
        <end position="442"/>
    </location>
</feature>
<dbReference type="GeneID" id="85456617"/>
<evidence type="ECO:0000313" key="2">
    <source>
        <dbReference type="EMBL" id="KAK1688365.1"/>
    </source>
</evidence>
<gene>
    <name evidence="2" type="ORF">BDP55DRAFT_629955</name>
</gene>
<dbReference type="AlphaFoldDB" id="A0AAJ0AQ77"/>
<feature type="region of interest" description="Disordered" evidence="1">
    <location>
        <begin position="145"/>
        <end position="380"/>
    </location>
</feature>
<proteinExistence type="predicted"/>
<dbReference type="Proteomes" id="UP001224890">
    <property type="component" value="Unassembled WGS sequence"/>
</dbReference>
<comment type="caution">
    <text evidence="2">The sequence shown here is derived from an EMBL/GenBank/DDBJ whole genome shotgun (WGS) entry which is preliminary data.</text>
</comment>
<name>A0AAJ0AQ77_9PEZI</name>
<feature type="region of interest" description="Disordered" evidence="1">
    <location>
        <begin position="403"/>
        <end position="638"/>
    </location>
</feature>
<feature type="compositionally biased region" description="Polar residues" evidence="1">
    <location>
        <begin position="297"/>
        <end position="314"/>
    </location>
</feature>
<accession>A0AAJ0AQ77</accession>
<feature type="compositionally biased region" description="Basic and acidic residues" evidence="1">
    <location>
        <begin position="337"/>
        <end position="346"/>
    </location>
</feature>
<feature type="compositionally biased region" description="Basic and acidic residues" evidence="1">
    <location>
        <begin position="235"/>
        <end position="248"/>
    </location>
</feature>
<dbReference type="RefSeq" id="XP_060432060.1">
    <property type="nucleotide sequence ID" value="XM_060572091.1"/>
</dbReference>
<feature type="compositionally biased region" description="Basic residues" evidence="1">
    <location>
        <begin position="321"/>
        <end position="330"/>
    </location>
</feature>
<evidence type="ECO:0000313" key="3">
    <source>
        <dbReference type="Proteomes" id="UP001224890"/>
    </source>
</evidence>
<dbReference type="EMBL" id="JAHMHR010000012">
    <property type="protein sequence ID" value="KAK1688365.1"/>
    <property type="molecule type" value="Genomic_DNA"/>
</dbReference>
<keyword evidence="3" id="KW-1185">Reference proteome</keyword>
<evidence type="ECO:0000256" key="1">
    <source>
        <dbReference type="SAM" id="MobiDB-lite"/>
    </source>
</evidence>
<feature type="compositionally biased region" description="Basic residues" evidence="1">
    <location>
        <begin position="223"/>
        <end position="232"/>
    </location>
</feature>
<feature type="compositionally biased region" description="Basic residues" evidence="1">
    <location>
        <begin position="618"/>
        <end position="627"/>
    </location>
</feature>
<feature type="compositionally biased region" description="Basic and acidic residues" evidence="1">
    <location>
        <begin position="172"/>
        <end position="206"/>
    </location>
</feature>
<reference evidence="2" key="1">
    <citation type="submission" date="2021-06" db="EMBL/GenBank/DDBJ databases">
        <title>Comparative genomics, transcriptomics and evolutionary studies reveal genomic signatures of adaptation to plant cell wall in hemibiotrophic fungi.</title>
        <authorList>
            <consortium name="DOE Joint Genome Institute"/>
            <person name="Baroncelli R."/>
            <person name="Diaz J.F."/>
            <person name="Benocci T."/>
            <person name="Peng M."/>
            <person name="Battaglia E."/>
            <person name="Haridas S."/>
            <person name="Andreopoulos W."/>
            <person name="Labutti K."/>
            <person name="Pangilinan J."/>
            <person name="Floch G.L."/>
            <person name="Makela M.R."/>
            <person name="Henrissat B."/>
            <person name="Grigoriev I.V."/>
            <person name="Crouch J.A."/>
            <person name="De Vries R.P."/>
            <person name="Sukno S.A."/>
            <person name="Thon M.R."/>
        </authorList>
    </citation>
    <scope>NUCLEOTIDE SEQUENCE</scope>
    <source>
        <strain evidence="2">CBS 193.32</strain>
    </source>
</reference>
<protein>
    <submittedName>
        <fullName evidence="2">Uncharacterized protein</fullName>
    </submittedName>
</protein>
<feature type="compositionally biased region" description="Basic and acidic residues" evidence="1">
    <location>
        <begin position="476"/>
        <end position="490"/>
    </location>
</feature>